<proteinExistence type="predicted"/>
<dbReference type="Proteomes" id="UP000436088">
    <property type="component" value="Unassembled WGS sequence"/>
</dbReference>
<gene>
    <name evidence="1" type="ORF">F3Y22_tig00110865pilonHSYRG00013</name>
</gene>
<dbReference type="AlphaFoldDB" id="A0A6A2ZKJ5"/>
<comment type="caution">
    <text evidence="1">The sequence shown here is derived from an EMBL/GenBank/DDBJ whole genome shotgun (WGS) entry which is preliminary data.</text>
</comment>
<dbReference type="EMBL" id="VEPZ02001143">
    <property type="protein sequence ID" value="KAE8691829.1"/>
    <property type="molecule type" value="Genomic_DNA"/>
</dbReference>
<accession>A0A6A2ZKJ5</accession>
<name>A0A6A2ZKJ5_HIBSY</name>
<dbReference type="SUPFAM" id="SSF53720">
    <property type="entry name" value="ALDH-like"/>
    <property type="match status" value="1"/>
</dbReference>
<evidence type="ECO:0008006" key="3">
    <source>
        <dbReference type="Google" id="ProtNLM"/>
    </source>
</evidence>
<keyword evidence="2" id="KW-1185">Reference proteome</keyword>
<dbReference type="InterPro" id="IPR016161">
    <property type="entry name" value="Ald_DH/histidinol_DH"/>
</dbReference>
<dbReference type="Gene3D" id="3.40.605.10">
    <property type="entry name" value="Aldehyde Dehydrogenase, Chain A, domain 1"/>
    <property type="match status" value="1"/>
</dbReference>
<evidence type="ECO:0000313" key="2">
    <source>
        <dbReference type="Proteomes" id="UP000436088"/>
    </source>
</evidence>
<sequence length="92" mass="9734">MGVAGFVLCNVAASHLPRMHHPSAVRQTSGAAGLKNSTIFRSKGLIGGQWVSAHDGKTLQVNNPSTGEIIADVPFMGRQETNDAILFCIPSF</sequence>
<organism evidence="1 2">
    <name type="scientific">Hibiscus syriacus</name>
    <name type="common">Rose of Sharon</name>
    <dbReference type="NCBI Taxonomy" id="106335"/>
    <lineage>
        <taxon>Eukaryota</taxon>
        <taxon>Viridiplantae</taxon>
        <taxon>Streptophyta</taxon>
        <taxon>Embryophyta</taxon>
        <taxon>Tracheophyta</taxon>
        <taxon>Spermatophyta</taxon>
        <taxon>Magnoliopsida</taxon>
        <taxon>eudicotyledons</taxon>
        <taxon>Gunneridae</taxon>
        <taxon>Pentapetalae</taxon>
        <taxon>rosids</taxon>
        <taxon>malvids</taxon>
        <taxon>Malvales</taxon>
        <taxon>Malvaceae</taxon>
        <taxon>Malvoideae</taxon>
        <taxon>Hibiscus</taxon>
    </lineage>
</organism>
<dbReference type="GO" id="GO:0016491">
    <property type="term" value="F:oxidoreductase activity"/>
    <property type="evidence" value="ECO:0007669"/>
    <property type="project" value="InterPro"/>
</dbReference>
<evidence type="ECO:0000313" key="1">
    <source>
        <dbReference type="EMBL" id="KAE8691829.1"/>
    </source>
</evidence>
<reference evidence="1" key="1">
    <citation type="submission" date="2019-09" db="EMBL/GenBank/DDBJ databases">
        <title>Draft genome information of white flower Hibiscus syriacus.</title>
        <authorList>
            <person name="Kim Y.-M."/>
        </authorList>
    </citation>
    <scope>NUCLEOTIDE SEQUENCE [LARGE SCALE GENOMIC DNA]</scope>
    <source>
        <strain evidence="1">YM2019G1</strain>
    </source>
</reference>
<protein>
    <recommendedName>
        <fullName evidence="3">Aldehyde dehydrogenase domain-containing protein</fullName>
    </recommendedName>
</protein>
<dbReference type="InterPro" id="IPR016162">
    <property type="entry name" value="Ald_DH_N"/>
</dbReference>